<feature type="domain" description="DUF397" evidence="1">
    <location>
        <begin position="6"/>
        <end position="57"/>
    </location>
</feature>
<comment type="caution">
    <text evidence="2">The sequence shown here is derived from an EMBL/GenBank/DDBJ whole genome shotgun (WGS) entry which is preliminary data.</text>
</comment>
<dbReference type="AlphaFoldDB" id="A0A3R8VGI3"/>
<dbReference type="InterPro" id="IPR007278">
    <property type="entry name" value="DUF397"/>
</dbReference>
<dbReference type="RefSeq" id="WP_125090363.1">
    <property type="nucleotide sequence ID" value="NZ_RSAA01000010.1"/>
</dbReference>
<protein>
    <submittedName>
        <fullName evidence="2">DUF397 domain-containing protein</fullName>
    </submittedName>
</protein>
<evidence type="ECO:0000313" key="3">
    <source>
        <dbReference type="Proteomes" id="UP000274515"/>
    </source>
</evidence>
<gene>
    <name evidence="2" type="ORF">EIL87_12240</name>
</gene>
<proteinExistence type="predicted"/>
<evidence type="ECO:0000313" key="2">
    <source>
        <dbReference type="EMBL" id="RRO17037.1"/>
    </source>
</evidence>
<accession>A0A3R8VGI3</accession>
<dbReference type="OrthoDB" id="4564763at2"/>
<sequence length="64" mass="7169">MNARPEWRKSSRSNQGGNCVEVALNLETPMIRDSKLGDASPVLSVEREAYRAFLRAVDSGKFTR</sequence>
<name>A0A3R8VGI3_9PSEU</name>
<keyword evidence="3" id="KW-1185">Reference proteome</keyword>
<dbReference type="Pfam" id="PF04149">
    <property type="entry name" value="DUF397"/>
    <property type="match status" value="1"/>
</dbReference>
<dbReference type="Proteomes" id="UP000274515">
    <property type="component" value="Unassembled WGS sequence"/>
</dbReference>
<organism evidence="2 3">
    <name type="scientific">Saccharopolyspora rhizosphaerae</name>
    <dbReference type="NCBI Taxonomy" id="2492662"/>
    <lineage>
        <taxon>Bacteria</taxon>
        <taxon>Bacillati</taxon>
        <taxon>Actinomycetota</taxon>
        <taxon>Actinomycetes</taxon>
        <taxon>Pseudonocardiales</taxon>
        <taxon>Pseudonocardiaceae</taxon>
        <taxon>Saccharopolyspora</taxon>
    </lineage>
</organism>
<reference evidence="2 3" key="1">
    <citation type="submission" date="2018-11" db="EMBL/GenBank/DDBJ databases">
        <title>Saccharopolyspora rhizosphaerae sp. nov., an actinomycete isolated from rhizosphere soil in Thailand.</title>
        <authorList>
            <person name="Intra B."/>
            <person name="Euanorasetr J."/>
            <person name="Take A."/>
            <person name="Inahashi Y."/>
            <person name="Mori M."/>
            <person name="Panbangred W."/>
            <person name="Matsumoto A."/>
        </authorList>
    </citation>
    <scope>NUCLEOTIDE SEQUENCE [LARGE SCALE GENOMIC DNA]</scope>
    <source>
        <strain evidence="2 3">H219</strain>
    </source>
</reference>
<dbReference type="EMBL" id="RSAA01000010">
    <property type="protein sequence ID" value="RRO17037.1"/>
    <property type="molecule type" value="Genomic_DNA"/>
</dbReference>
<evidence type="ECO:0000259" key="1">
    <source>
        <dbReference type="Pfam" id="PF04149"/>
    </source>
</evidence>